<dbReference type="InterPro" id="IPR013260">
    <property type="entry name" value="mRNA_splic_SYF2"/>
</dbReference>
<keyword evidence="4" id="KW-0747">Spliceosome</keyword>
<keyword evidence="5" id="KW-0508">mRNA splicing</keyword>
<keyword evidence="3" id="KW-0507">mRNA processing</keyword>
<reference evidence="9" key="1">
    <citation type="submission" date="2022-05" db="EMBL/GenBank/DDBJ databases">
        <title>The Musa troglodytarum L. genome provides insights into the mechanism of non-climacteric behaviour and enrichment of carotenoids.</title>
        <authorList>
            <person name="Wang J."/>
        </authorList>
    </citation>
    <scope>NUCLEOTIDE SEQUENCE</scope>
    <source>
        <tissue evidence="9">Leaf</tissue>
    </source>
</reference>
<feature type="region of interest" description="Disordered" evidence="7">
    <location>
        <begin position="631"/>
        <end position="652"/>
    </location>
</feature>
<evidence type="ECO:0000256" key="5">
    <source>
        <dbReference type="ARBA" id="ARBA00023187"/>
    </source>
</evidence>
<keyword evidence="10" id="KW-1185">Reference proteome</keyword>
<dbReference type="OrthoDB" id="199717at2759"/>
<dbReference type="GO" id="GO:0005363">
    <property type="term" value="F:maltose transmembrane transporter activity"/>
    <property type="evidence" value="ECO:0007669"/>
    <property type="project" value="TreeGrafter"/>
</dbReference>
<dbReference type="GO" id="GO:0005681">
    <property type="term" value="C:spliceosomal complex"/>
    <property type="evidence" value="ECO:0007669"/>
    <property type="project" value="UniProtKB-KW"/>
</dbReference>
<dbReference type="Pfam" id="PF08231">
    <property type="entry name" value="SYF2"/>
    <property type="match status" value="1"/>
</dbReference>
<dbReference type="InterPro" id="IPR034628">
    <property type="entry name" value="MEX1/MEX1-like"/>
</dbReference>
<feature type="transmembrane region" description="Helical" evidence="8">
    <location>
        <begin position="138"/>
        <end position="158"/>
    </location>
</feature>
<feature type="transmembrane region" description="Helical" evidence="8">
    <location>
        <begin position="254"/>
        <end position="276"/>
    </location>
</feature>
<name>A0A9E7J9R4_9LILI</name>
<dbReference type="GO" id="GO:0009941">
    <property type="term" value="C:chloroplast envelope"/>
    <property type="evidence" value="ECO:0007669"/>
    <property type="project" value="TreeGrafter"/>
</dbReference>
<dbReference type="Proteomes" id="UP001055439">
    <property type="component" value="Chromosome 1"/>
</dbReference>
<evidence type="ECO:0000256" key="7">
    <source>
        <dbReference type="SAM" id="MobiDB-lite"/>
    </source>
</evidence>
<comment type="similarity">
    <text evidence="2">Belongs to the SYF2 family.</text>
</comment>
<dbReference type="AlphaFoldDB" id="A0A9E7J9R4"/>
<feature type="transmembrane region" description="Helical" evidence="8">
    <location>
        <begin position="224"/>
        <end position="242"/>
    </location>
</feature>
<dbReference type="PANTHER" id="PTHR34809">
    <property type="entry name" value="MALTOSE EXCESS PROTEIN 1, CHLOROPLASTIC-RELATED"/>
    <property type="match status" value="1"/>
</dbReference>
<feature type="compositionally biased region" description="Basic and acidic residues" evidence="7">
    <location>
        <begin position="640"/>
        <end position="652"/>
    </location>
</feature>
<feature type="transmembrane region" description="Helical" evidence="8">
    <location>
        <begin position="106"/>
        <end position="131"/>
    </location>
</feature>
<keyword evidence="8" id="KW-1133">Transmembrane helix</keyword>
<accession>A0A9E7J9R4</accession>
<protein>
    <submittedName>
        <fullName evidence="9">Pre-mRNA-splicing factor</fullName>
    </submittedName>
</protein>
<evidence type="ECO:0000256" key="2">
    <source>
        <dbReference type="ARBA" id="ARBA00010028"/>
    </source>
</evidence>
<evidence type="ECO:0000256" key="3">
    <source>
        <dbReference type="ARBA" id="ARBA00022664"/>
    </source>
</evidence>
<gene>
    <name evidence="9" type="ORF">MUK42_09787</name>
</gene>
<feature type="transmembrane region" description="Helical" evidence="8">
    <location>
        <begin position="73"/>
        <end position="94"/>
    </location>
</feature>
<dbReference type="GO" id="GO:0006397">
    <property type="term" value="P:mRNA processing"/>
    <property type="evidence" value="ECO:0007669"/>
    <property type="project" value="UniProtKB-KW"/>
</dbReference>
<evidence type="ECO:0000256" key="1">
    <source>
        <dbReference type="ARBA" id="ARBA00004123"/>
    </source>
</evidence>
<keyword evidence="8" id="KW-0472">Membrane</keyword>
<dbReference type="PANTHER" id="PTHR34809:SF1">
    <property type="entry name" value="MALTOSE EXCESS PROTEIN 1, CHLOROPLASTIC-RELATED"/>
    <property type="match status" value="1"/>
</dbReference>
<organism evidence="9 10">
    <name type="scientific">Musa troglodytarum</name>
    <name type="common">fe'i banana</name>
    <dbReference type="NCBI Taxonomy" id="320322"/>
    <lineage>
        <taxon>Eukaryota</taxon>
        <taxon>Viridiplantae</taxon>
        <taxon>Streptophyta</taxon>
        <taxon>Embryophyta</taxon>
        <taxon>Tracheophyta</taxon>
        <taxon>Spermatophyta</taxon>
        <taxon>Magnoliopsida</taxon>
        <taxon>Liliopsida</taxon>
        <taxon>Zingiberales</taxon>
        <taxon>Musaceae</taxon>
        <taxon>Musa</taxon>
    </lineage>
</organism>
<evidence type="ECO:0000313" key="10">
    <source>
        <dbReference type="Proteomes" id="UP001055439"/>
    </source>
</evidence>
<dbReference type="EMBL" id="CP097502">
    <property type="protein sequence ID" value="URD72422.1"/>
    <property type="molecule type" value="Genomic_DNA"/>
</dbReference>
<sequence>MTPPPPTALSAAPLRFHLLASTIQPSFSSKCRPVAARNVSIRRRFRSSCAFAAHSPPPSAARQASRLQRWDTLTARFAGASNLPFLLIQLPQILLNYRNLVSGNKAALLAVPWLGMLTGLLGNMTLLSYFAKKKEAEAIVVQTLGVVSIYVVLGQLAMAEAMSLLYFAAISVLVVSGLILNFVNYFGWLHEGLWQLWEDFITVAGISVLPQVMWSTFVPFIPKSILPGTICCIIAVGAIILARLGKLSDSMVKFIRSISGWTATLLFMWMPIAQMWTTYLNPDNIKGLSAFTILLGMIGNGLMIPRALFIRDLISQAASRAERRGRRAGMESGGKVHPDCINASNPYHECVEYCFKRIAEAKSRADEIIEENKESLKEPEERTVHPDCINASNPFHECSEYCFKRIAEAKDRIERNESGMQEEDGIPSSFSGSHQSDAPLEQRQTEQLIDGGDAHCVQDDTVSGNPNLTEKQKKLFELRLKMNEARKANQMAMVAEKKKMEAPAETRGISKQKWLDERKKKIGKLLDSNGLDMSKAYMLDTQETAEVKYKKWEKDPAPYGWDVFNQKTLYNAHKKRTKNIECDMEAYNKAKEADPEFYREASSLQYGKATKIPEENIDRMVKELQDREAKRKSFSRRRKFHEEKDIDSINDRNEHFNKKIERAFGKYTLEIKNNLERGTALPD</sequence>
<evidence type="ECO:0000256" key="4">
    <source>
        <dbReference type="ARBA" id="ARBA00022728"/>
    </source>
</evidence>
<dbReference type="GO" id="GO:0008380">
    <property type="term" value="P:RNA splicing"/>
    <property type="evidence" value="ECO:0007669"/>
    <property type="project" value="UniProtKB-KW"/>
</dbReference>
<comment type="subcellular location">
    <subcellularLocation>
        <location evidence="1">Nucleus</location>
    </subcellularLocation>
</comment>
<feature type="transmembrane region" description="Helical" evidence="8">
    <location>
        <begin position="200"/>
        <end position="218"/>
    </location>
</feature>
<evidence type="ECO:0000256" key="8">
    <source>
        <dbReference type="SAM" id="Phobius"/>
    </source>
</evidence>
<keyword evidence="6" id="KW-0539">Nucleus</keyword>
<proteinExistence type="inferred from homology"/>
<feature type="transmembrane region" description="Helical" evidence="8">
    <location>
        <begin position="288"/>
        <end position="309"/>
    </location>
</feature>
<evidence type="ECO:0000313" key="9">
    <source>
        <dbReference type="EMBL" id="URD72422.1"/>
    </source>
</evidence>
<feature type="region of interest" description="Disordered" evidence="7">
    <location>
        <begin position="417"/>
        <end position="441"/>
    </location>
</feature>
<feature type="transmembrane region" description="Helical" evidence="8">
    <location>
        <begin position="164"/>
        <end position="188"/>
    </location>
</feature>
<evidence type="ECO:0000256" key="6">
    <source>
        <dbReference type="ARBA" id="ARBA00023242"/>
    </source>
</evidence>
<keyword evidence="8" id="KW-0812">Transmembrane</keyword>